<dbReference type="Proteomes" id="UP000800092">
    <property type="component" value="Unassembled WGS sequence"/>
</dbReference>
<sequence>MSAFPNLPESVAHAVISDPGEAKPNGATKLKENGVTGGEDTAVPNALAQNAEPQIRGSSQNGSWKLHDVAVENHRPMKVIVIGAGYSGIYCGIRIPEKIKNCELSIYEKNAGFGGAWYENRYPGCACDVPSHSYQYSFDPNPAWSSLYAPSHEIRTYLDRVARKYSVDRFTKFRHEIVSCVYDEDEGKWHVRVKDHTTGLEFEDVSDVLISARGNLNNISWPNIEGLRDFKGEIMHSAQWNESYDFTNKRIGIIGSGSSAIQIIPNLQRVPGAQLTCFIRSRTWISPPFAESLFKDLGLSDFNIPPSRIQQFLDDPSNYHAFRMLVEEDGNNIHGVTIKGTPIQLEGQKLFEQGMRERLAPKPEIYDKLIPSFSPGCRRLTPGPGFLEALCQDNVLFAADDIARIEPEGVRTADEKLHEIDVLVCATGFHVSAPPPFPVAGSGGKTIREHWSKRASTYLSLATDAFPNHFIMLGPNAAIGSGSLTMMIESVGDYIVKCVRKLQKENLKSISIKPERVEDFVEYADQYFEKTVFKDECRSWYKTAIEEVDEKGNKVLRKVVTGLWPGSTLHCIEALRSPRWEDYDYEYLPEQDDEDARNGVLATVGGSKKSRVNAMGWLGNGWSQNQLEQRHMAWYLEPRFLDPVRPSAPRPEENPEFAARAFSH</sequence>
<evidence type="ECO:0000313" key="6">
    <source>
        <dbReference type="EMBL" id="KAF2236629.1"/>
    </source>
</evidence>
<accession>A0A6A6HFI9</accession>
<dbReference type="GO" id="GO:0004499">
    <property type="term" value="F:N,N-dimethylaniline monooxygenase activity"/>
    <property type="evidence" value="ECO:0007669"/>
    <property type="project" value="InterPro"/>
</dbReference>
<evidence type="ECO:0000256" key="3">
    <source>
        <dbReference type="ARBA" id="ARBA00022827"/>
    </source>
</evidence>
<dbReference type="GO" id="GO:0050661">
    <property type="term" value="F:NADP binding"/>
    <property type="evidence" value="ECO:0007669"/>
    <property type="project" value="InterPro"/>
</dbReference>
<dbReference type="AlphaFoldDB" id="A0A6A6HFI9"/>
<dbReference type="PANTHER" id="PTHR42877:SF7">
    <property type="entry name" value="FLAVIN-BINDING MONOOXYGENASE-RELATED"/>
    <property type="match status" value="1"/>
</dbReference>
<keyword evidence="7" id="KW-1185">Reference proteome</keyword>
<dbReference type="EMBL" id="ML991784">
    <property type="protein sequence ID" value="KAF2236629.1"/>
    <property type="molecule type" value="Genomic_DNA"/>
</dbReference>
<feature type="region of interest" description="Disordered" evidence="5">
    <location>
        <begin position="645"/>
        <end position="664"/>
    </location>
</feature>
<dbReference type="InterPro" id="IPR020946">
    <property type="entry name" value="Flavin_mOase-like"/>
</dbReference>
<dbReference type="SUPFAM" id="SSF51905">
    <property type="entry name" value="FAD/NAD(P)-binding domain"/>
    <property type="match status" value="3"/>
</dbReference>
<evidence type="ECO:0000256" key="1">
    <source>
        <dbReference type="ARBA" id="ARBA00010139"/>
    </source>
</evidence>
<reference evidence="6" key="1">
    <citation type="journal article" date="2020" name="Stud. Mycol.">
        <title>101 Dothideomycetes genomes: a test case for predicting lifestyles and emergence of pathogens.</title>
        <authorList>
            <person name="Haridas S."/>
            <person name="Albert R."/>
            <person name="Binder M."/>
            <person name="Bloem J."/>
            <person name="Labutti K."/>
            <person name="Salamov A."/>
            <person name="Andreopoulos B."/>
            <person name="Baker S."/>
            <person name="Barry K."/>
            <person name="Bills G."/>
            <person name="Bluhm B."/>
            <person name="Cannon C."/>
            <person name="Castanera R."/>
            <person name="Culley D."/>
            <person name="Daum C."/>
            <person name="Ezra D."/>
            <person name="Gonzalez J."/>
            <person name="Henrissat B."/>
            <person name="Kuo A."/>
            <person name="Liang C."/>
            <person name="Lipzen A."/>
            <person name="Lutzoni F."/>
            <person name="Magnuson J."/>
            <person name="Mondo S."/>
            <person name="Nolan M."/>
            <person name="Ohm R."/>
            <person name="Pangilinan J."/>
            <person name="Park H.-J."/>
            <person name="Ramirez L."/>
            <person name="Alfaro M."/>
            <person name="Sun H."/>
            <person name="Tritt A."/>
            <person name="Yoshinaga Y."/>
            <person name="Zwiers L.-H."/>
            <person name="Turgeon B."/>
            <person name="Goodwin S."/>
            <person name="Spatafora J."/>
            <person name="Crous P."/>
            <person name="Grigoriev I."/>
        </authorList>
    </citation>
    <scope>NUCLEOTIDE SEQUENCE</scope>
    <source>
        <strain evidence="6">Tuck. ex Michener</strain>
    </source>
</reference>
<dbReference type="Pfam" id="PF00743">
    <property type="entry name" value="FMO-like"/>
    <property type="match status" value="1"/>
</dbReference>
<evidence type="ECO:0000256" key="2">
    <source>
        <dbReference type="ARBA" id="ARBA00022630"/>
    </source>
</evidence>
<dbReference type="OrthoDB" id="74360at2759"/>
<evidence type="ECO:0000256" key="5">
    <source>
        <dbReference type="SAM" id="MobiDB-lite"/>
    </source>
</evidence>
<protein>
    <submittedName>
        <fullName evidence="6">FAD/NAD(P)-binding domain-containing protein</fullName>
    </submittedName>
</protein>
<gene>
    <name evidence="6" type="ORF">EV356DRAFT_530904</name>
</gene>
<proteinExistence type="inferred from homology"/>
<dbReference type="PANTHER" id="PTHR42877">
    <property type="entry name" value="L-ORNITHINE N(5)-MONOOXYGENASE-RELATED"/>
    <property type="match status" value="1"/>
</dbReference>
<evidence type="ECO:0000256" key="4">
    <source>
        <dbReference type="ARBA" id="ARBA00023002"/>
    </source>
</evidence>
<keyword evidence="2" id="KW-0285">Flavoprotein</keyword>
<keyword evidence="3" id="KW-0274">FAD</keyword>
<dbReference type="GO" id="GO:0050660">
    <property type="term" value="F:flavin adenine dinucleotide binding"/>
    <property type="evidence" value="ECO:0007669"/>
    <property type="project" value="InterPro"/>
</dbReference>
<organism evidence="6 7">
    <name type="scientific">Viridothelium virens</name>
    <name type="common">Speckled blister lichen</name>
    <name type="synonym">Trypethelium virens</name>
    <dbReference type="NCBI Taxonomy" id="1048519"/>
    <lineage>
        <taxon>Eukaryota</taxon>
        <taxon>Fungi</taxon>
        <taxon>Dikarya</taxon>
        <taxon>Ascomycota</taxon>
        <taxon>Pezizomycotina</taxon>
        <taxon>Dothideomycetes</taxon>
        <taxon>Dothideomycetes incertae sedis</taxon>
        <taxon>Trypetheliales</taxon>
        <taxon>Trypetheliaceae</taxon>
        <taxon>Viridothelium</taxon>
    </lineage>
</organism>
<evidence type="ECO:0000313" key="7">
    <source>
        <dbReference type="Proteomes" id="UP000800092"/>
    </source>
</evidence>
<comment type="similarity">
    <text evidence="1">Belongs to the FAD-binding monooxygenase family.</text>
</comment>
<dbReference type="Gene3D" id="3.50.50.60">
    <property type="entry name" value="FAD/NAD(P)-binding domain"/>
    <property type="match status" value="2"/>
</dbReference>
<dbReference type="InterPro" id="IPR036188">
    <property type="entry name" value="FAD/NAD-bd_sf"/>
</dbReference>
<keyword evidence="4" id="KW-0560">Oxidoreductase</keyword>
<name>A0A6A6HFI9_VIRVR</name>
<dbReference type="InterPro" id="IPR051209">
    <property type="entry name" value="FAD-bind_Monooxygenase_sf"/>
</dbReference>